<reference evidence="1 2" key="1">
    <citation type="submission" date="2018-04" db="EMBL/GenBank/DDBJ databases">
        <title>The genome of golden apple snail Pomacea canaliculata provides insight into stress tolerance and invasive adaptation.</title>
        <authorList>
            <person name="Liu C."/>
            <person name="Liu B."/>
            <person name="Ren Y."/>
            <person name="Zhang Y."/>
            <person name="Wang H."/>
            <person name="Li S."/>
            <person name="Jiang F."/>
            <person name="Yin L."/>
            <person name="Zhang G."/>
            <person name="Qian W."/>
            <person name="Fan W."/>
        </authorList>
    </citation>
    <scope>NUCLEOTIDE SEQUENCE [LARGE SCALE GENOMIC DNA]</scope>
    <source>
        <strain evidence="1">SZHN2017</strain>
        <tissue evidence="1">Muscle</tissue>
    </source>
</reference>
<organism evidence="1 2">
    <name type="scientific">Pomacea canaliculata</name>
    <name type="common">Golden apple snail</name>
    <dbReference type="NCBI Taxonomy" id="400727"/>
    <lineage>
        <taxon>Eukaryota</taxon>
        <taxon>Metazoa</taxon>
        <taxon>Spiralia</taxon>
        <taxon>Lophotrochozoa</taxon>
        <taxon>Mollusca</taxon>
        <taxon>Gastropoda</taxon>
        <taxon>Caenogastropoda</taxon>
        <taxon>Architaenioglossa</taxon>
        <taxon>Ampullarioidea</taxon>
        <taxon>Ampullariidae</taxon>
        <taxon>Pomacea</taxon>
    </lineage>
</organism>
<accession>A0A2T7NS20</accession>
<protein>
    <submittedName>
        <fullName evidence="1">Uncharacterized protein</fullName>
    </submittedName>
</protein>
<gene>
    <name evidence="1" type="ORF">C0Q70_17245</name>
</gene>
<dbReference type="OrthoDB" id="6380564at2759"/>
<evidence type="ECO:0000313" key="1">
    <source>
        <dbReference type="EMBL" id="PVD23969.1"/>
    </source>
</evidence>
<evidence type="ECO:0000313" key="2">
    <source>
        <dbReference type="Proteomes" id="UP000245119"/>
    </source>
</evidence>
<keyword evidence="2" id="KW-1185">Reference proteome</keyword>
<dbReference type="AlphaFoldDB" id="A0A2T7NS20"/>
<sequence length="262" mass="31011">METFTRDTKYILGRLNMSWLGDELFVSDKHAKHEISMLIDDVFHEFKYPFYQNCTNSTDLAIRLWKAFQINGYLPNSIEFPWAKNRLVKQSDLKNLALRMFEQRQPSSKRYWTAQKEQALIEAYSKVPDVLMERVRKMYDVDFTMFQYDPYPDILYRHLPNTDRDIINHRVCYQLDIQVMSSTNTDRDIINHRVCYQLDIQVMSSTNTDRDIINHRVCYQLDTVMSSTNTDRDTTNERVTNLTLSRQVPTQIVTPPASVLPT</sequence>
<dbReference type="Proteomes" id="UP000245119">
    <property type="component" value="Linkage Group LG10"/>
</dbReference>
<comment type="caution">
    <text evidence="1">The sequence shown here is derived from an EMBL/GenBank/DDBJ whole genome shotgun (WGS) entry which is preliminary data.</text>
</comment>
<name>A0A2T7NS20_POMCA</name>
<proteinExistence type="predicted"/>
<dbReference type="EMBL" id="PZQS01000010">
    <property type="protein sequence ID" value="PVD23969.1"/>
    <property type="molecule type" value="Genomic_DNA"/>
</dbReference>